<name>A0A1G6ZZP4_9BRAD</name>
<dbReference type="InterPro" id="IPR013658">
    <property type="entry name" value="SGL"/>
</dbReference>
<dbReference type="InterPro" id="IPR011042">
    <property type="entry name" value="6-blade_b-propeller_TolB-like"/>
</dbReference>
<dbReference type="AlphaFoldDB" id="A0A1G6ZZP4"/>
<gene>
    <name evidence="2" type="ORF">SAMN05216337_101989</name>
</gene>
<dbReference type="Proteomes" id="UP000199245">
    <property type="component" value="Unassembled WGS sequence"/>
</dbReference>
<evidence type="ECO:0000313" key="3">
    <source>
        <dbReference type="Proteomes" id="UP000199245"/>
    </source>
</evidence>
<dbReference type="Gene3D" id="2.120.10.30">
    <property type="entry name" value="TolB, C-terminal domain"/>
    <property type="match status" value="1"/>
</dbReference>
<dbReference type="Pfam" id="PF20067">
    <property type="entry name" value="SSL_N"/>
    <property type="match status" value="1"/>
</dbReference>
<evidence type="ECO:0000313" key="2">
    <source>
        <dbReference type="EMBL" id="SDE07116.1"/>
    </source>
</evidence>
<dbReference type="EMBL" id="FMZW01000019">
    <property type="protein sequence ID" value="SDE07116.1"/>
    <property type="molecule type" value="Genomic_DNA"/>
</dbReference>
<dbReference type="SUPFAM" id="SSF63829">
    <property type="entry name" value="Calcium-dependent phosphotriesterase"/>
    <property type="match status" value="1"/>
</dbReference>
<organism evidence="2 3">
    <name type="scientific">Bradyrhizobium brasilense</name>
    <dbReference type="NCBI Taxonomy" id="1419277"/>
    <lineage>
        <taxon>Bacteria</taxon>
        <taxon>Pseudomonadati</taxon>
        <taxon>Pseudomonadota</taxon>
        <taxon>Alphaproteobacteria</taxon>
        <taxon>Hyphomicrobiales</taxon>
        <taxon>Nitrobacteraceae</taxon>
        <taxon>Bradyrhizobium</taxon>
    </lineage>
</organism>
<dbReference type="PANTHER" id="PTHR10426:SF88">
    <property type="entry name" value="ADIPOCYTE PLASMA MEMBRANE-ASSOCIATED PROTEIN HEMOMUCIN-RELATED"/>
    <property type="match status" value="1"/>
</dbReference>
<dbReference type="PANTHER" id="PTHR10426">
    <property type="entry name" value="STRICTOSIDINE SYNTHASE-RELATED"/>
    <property type="match status" value="1"/>
</dbReference>
<dbReference type="RefSeq" id="WP_092084497.1">
    <property type="nucleotide sequence ID" value="NZ_FMZW01000019.1"/>
</dbReference>
<feature type="domain" description="SMP-30/Gluconolactonase/LRE-like region" evidence="1">
    <location>
        <begin position="73"/>
        <end position="249"/>
    </location>
</feature>
<accession>A0A1G6ZZP4</accession>
<protein>
    <submittedName>
        <fullName evidence="2">Sugar lactone lactonase YvrE</fullName>
    </submittedName>
</protein>
<evidence type="ECO:0000259" key="1">
    <source>
        <dbReference type="Pfam" id="PF08450"/>
    </source>
</evidence>
<proteinExistence type="predicted"/>
<sequence length="372" mass="40151">MSLLGDIIDRVLSPNREIHGIPVLDGAFSPNQRLDQARQLGDEIERPDDIALGQDGALYVSTGNHVLRCTGDDFNTRTEFATLDGPVGGLACTPDGRLLACVSGVGLVALSPAGEIIGKLESVGGEKIACPLSVTVAPDGAIYLTDGSRNNRPEQWLTDLMQNRPPSGRLIACNSSLGSASPRADKLAWPLGVVVSGDGEEVWVAESWTHRLTAFSRTGDDRRVIVKNHTGYPARLARGANGEIWMAFLALRTQLTEFVLRERAFCEEMMRTVPPELWIGPALDGRLNPREPTQIGRIKKLGIQKPWAPPRSYGLVARLDARGAATETLHSRVDGRVHGITAVRPIGSRVLAVSKGRDCLVELPPGRGMREG</sequence>
<reference evidence="2 3" key="1">
    <citation type="submission" date="2016-10" db="EMBL/GenBank/DDBJ databases">
        <authorList>
            <person name="de Groot N.N."/>
        </authorList>
    </citation>
    <scope>NUCLEOTIDE SEQUENCE [LARGE SCALE GENOMIC DNA]</scope>
    <source>
        <strain evidence="2 3">R5</strain>
    </source>
</reference>
<dbReference type="GO" id="GO:0016787">
    <property type="term" value="F:hydrolase activity"/>
    <property type="evidence" value="ECO:0007669"/>
    <property type="project" value="TreeGrafter"/>
</dbReference>
<dbReference type="Pfam" id="PF08450">
    <property type="entry name" value="SGL"/>
    <property type="match status" value="1"/>
</dbReference>